<dbReference type="WBParaSite" id="SPAL_0001084000.1">
    <property type="protein sequence ID" value="SPAL_0001084000.1"/>
    <property type="gene ID" value="SPAL_0001084000"/>
</dbReference>
<feature type="transmembrane region" description="Helical" evidence="1">
    <location>
        <begin position="211"/>
        <end position="229"/>
    </location>
</feature>
<keyword evidence="1" id="KW-0812">Transmembrane</keyword>
<dbReference type="STRING" id="174720.A0A0N5BYI6"/>
<dbReference type="InterPro" id="IPR040128">
    <property type="entry name" value="T25E4.2-like"/>
</dbReference>
<reference evidence="4" key="1">
    <citation type="submission" date="2017-02" db="UniProtKB">
        <authorList>
            <consortium name="WormBaseParasite"/>
        </authorList>
    </citation>
    <scope>IDENTIFICATION</scope>
</reference>
<feature type="domain" description="Solute-binding protein family 3/N-terminal" evidence="2">
    <location>
        <begin position="81"/>
        <end position="370"/>
    </location>
</feature>
<organism evidence="3 4">
    <name type="scientific">Strongyloides papillosus</name>
    <name type="common">Intestinal threadworm</name>
    <dbReference type="NCBI Taxonomy" id="174720"/>
    <lineage>
        <taxon>Eukaryota</taxon>
        <taxon>Metazoa</taxon>
        <taxon>Ecdysozoa</taxon>
        <taxon>Nematoda</taxon>
        <taxon>Chromadorea</taxon>
        <taxon>Rhabditida</taxon>
        <taxon>Tylenchina</taxon>
        <taxon>Panagrolaimomorpha</taxon>
        <taxon>Strongyloidoidea</taxon>
        <taxon>Strongyloididae</taxon>
        <taxon>Strongyloides</taxon>
    </lineage>
</organism>
<evidence type="ECO:0000256" key="1">
    <source>
        <dbReference type="SAM" id="Phobius"/>
    </source>
</evidence>
<keyword evidence="1" id="KW-1133">Transmembrane helix</keyword>
<dbReference type="Proteomes" id="UP000046392">
    <property type="component" value="Unplaced"/>
</dbReference>
<keyword evidence="1" id="KW-0472">Membrane</keyword>
<proteinExistence type="predicted"/>
<feature type="transmembrane region" description="Helical" evidence="1">
    <location>
        <begin position="146"/>
        <end position="170"/>
    </location>
</feature>
<dbReference type="PANTHER" id="PTHR22714">
    <property type="entry name" value="PROTEIN CBG02446-RELATED"/>
    <property type="match status" value="1"/>
</dbReference>
<sequence length="438" mass="50434">MSNYTSTERIFRVGVFPLIPDAYDCFYKMPNEECEKPGFEMEIVSIIFKILKLNWTVIDVQKVYNISFASNIFGKKIPNSDNFTGLLGLLQNDLIDVAVPSMRITQERLDACIFTHPISYIKQIYIIKTPSDFFSNDFISETLDKFVWIILFASIIFITIVNFVFTLLSLKMFNSQYKIRKNIGQILSTAATNTISVLLRQPIPIHATSSWNLFQIIFIVSILVFYNYFQSSMNSKLIAPEVPRIPFTNQEELVQLLESHKTYLTYYDDTTPICTLSKNCQRLKMALNKNPIRIHKDQNGLKNEILKGGVYFGTYDIDFFSYPTSIWSETDNFIAIMDPDEISTFSSFAFNKNKLKERNKFNEALSGMSRGIKTIATAGKYYNKKEPFSTKISSKNLYNKSLNLTQNLRQLFITYIFGVILSSLVLAIELIINYLRAA</sequence>
<dbReference type="Pfam" id="PF00497">
    <property type="entry name" value="SBP_bac_3"/>
    <property type="match status" value="1"/>
</dbReference>
<evidence type="ECO:0000259" key="2">
    <source>
        <dbReference type="Pfam" id="PF00497"/>
    </source>
</evidence>
<dbReference type="AlphaFoldDB" id="A0A0N5BYI6"/>
<protein>
    <submittedName>
        <fullName evidence="4">PBPb domain-containing protein</fullName>
    </submittedName>
</protein>
<dbReference type="InterPro" id="IPR001638">
    <property type="entry name" value="Solute-binding_3/MltF_N"/>
</dbReference>
<evidence type="ECO:0000313" key="4">
    <source>
        <dbReference type="WBParaSite" id="SPAL_0001084000.1"/>
    </source>
</evidence>
<dbReference type="Gene3D" id="3.40.190.10">
    <property type="entry name" value="Periplasmic binding protein-like II"/>
    <property type="match status" value="1"/>
</dbReference>
<dbReference type="PANTHER" id="PTHR22714:SF3">
    <property type="entry name" value="PBPE DOMAIN-CONTAINING PROTEIN"/>
    <property type="match status" value="1"/>
</dbReference>
<name>A0A0N5BYI6_STREA</name>
<feature type="transmembrane region" description="Helical" evidence="1">
    <location>
        <begin position="412"/>
        <end position="435"/>
    </location>
</feature>
<evidence type="ECO:0000313" key="3">
    <source>
        <dbReference type="Proteomes" id="UP000046392"/>
    </source>
</evidence>
<dbReference type="SUPFAM" id="SSF53850">
    <property type="entry name" value="Periplasmic binding protein-like II"/>
    <property type="match status" value="1"/>
</dbReference>
<keyword evidence="3" id="KW-1185">Reference proteome</keyword>
<accession>A0A0N5BYI6</accession>